<sequence>MSELDYEKNSESQIVKLKYSNVLDFYADMRTLDRVGKSYAIQIKGIKLLKQYMFKDNYGFFVANKPLIGIKGKEIFISDPIGDNSKKRQFIEKWIKEVKSKNNLEGEFSIQDFEKTVNKGEILVKCI</sequence>
<evidence type="ECO:0000313" key="1">
    <source>
        <dbReference type="EMBL" id="VEU68888.1"/>
    </source>
</evidence>
<dbReference type="EMBL" id="LR215010">
    <property type="protein sequence ID" value="VEU68888.1"/>
    <property type="molecule type" value="Genomic_DNA"/>
</dbReference>
<protein>
    <submittedName>
        <fullName evidence="1">Uncharacterized protein</fullName>
    </submittedName>
</protein>
<dbReference type="AlphaFoldDB" id="A0A449AQQ7"/>
<dbReference type="Proteomes" id="UP000290495">
    <property type="component" value="Chromosome"/>
</dbReference>
<name>A0A449AQQ7_9BACT</name>
<gene>
    <name evidence="1" type="ORF">NCTC10146_00346</name>
</gene>
<evidence type="ECO:0000313" key="2">
    <source>
        <dbReference type="Proteomes" id="UP000290495"/>
    </source>
</evidence>
<accession>A0A449AQQ7</accession>
<organism evidence="1 2">
    <name type="scientific">Mycoplasmopsis canis</name>
    <dbReference type="NCBI Taxonomy" id="29555"/>
    <lineage>
        <taxon>Bacteria</taxon>
        <taxon>Bacillati</taxon>
        <taxon>Mycoplasmatota</taxon>
        <taxon>Mycoplasmoidales</taxon>
        <taxon>Metamycoplasmataceae</taxon>
        <taxon>Mycoplasmopsis</taxon>
    </lineage>
</organism>
<reference evidence="1 2" key="1">
    <citation type="submission" date="2019-01" db="EMBL/GenBank/DDBJ databases">
        <authorList>
            <consortium name="Pathogen Informatics"/>
        </authorList>
    </citation>
    <scope>NUCLEOTIDE SEQUENCE [LARGE SCALE GENOMIC DNA]</scope>
    <source>
        <strain evidence="1 2">NCTC10146</strain>
    </source>
</reference>
<dbReference type="RefSeq" id="WP_060913313.1">
    <property type="nucleotide sequence ID" value="NZ_LR215010.1"/>
</dbReference>
<proteinExistence type="predicted"/>